<dbReference type="AlphaFoldDB" id="A0A418WWB7"/>
<keyword evidence="3" id="KW-1185">Reference proteome</keyword>
<feature type="compositionally biased region" description="Basic and acidic residues" evidence="1">
    <location>
        <begin position="73"/>
        <end position="88"/>
    </location>
</feature>
<organism evidence="2 3">
    <name type="scientific">Noviherbaspirillum cavernae</name>
    <dbReference type="NCBI Taxonomy" id="2320862"/>
    <lineage>
        <taxon>Bacteria</taxon>
        <taxon>Pseudomonadati</taxon>
        <taxon>Pseudomonadota</taxon>
        <taxon>Betaproteobacteria</taxon>
        <taxon>Burkholderiales</taxon>
        <taxon>Oxalobacteraceae</taxon>
        <taxon>Noviherbaspirillum</taxon>
    </lineage>
</organism>
<sequence length="100" mass="10799">MKTEDLEKMIFDPNTSQGDKDAALEELMKRLQEEAKAGGPEGASGEGGEESEIQKLLKKLMDGTITPEEMEKLKGLTGKSEEELKEMAGVDAGDPNDNSV</sequence>
<proteinExistence type="predicted"/>
<comment type="caution">
    <text evidence="2">The sequence shown here is derived from an EMBL/GenBank/DDBJ whole genome shotgun (WGS) entry which is preliminary data.</text>
</comment>
<name>A0A418WWB7_9BURK</name>
<evidence type="ECO:0000313" key="2">
    <source>
        <dbReference type="EMBL" id="RJF96899.1"/>
    </source>
</evidence>
<evidence type="ECO:0000256" key="1">
    <source>
        <dbReference type="SAM" id="MobiDB-lite"/>
    </source>
</evidence>
<reference evidence="2 3" key="1">
    <citation type="submission" date="2018-09" db="EMBL/GenBank/DDBJ databases">
        <authorList>
            <person name="Zhu H."/>
        </authorList>
    </citation>
    <scope>NUCLEOTIDE SEQUENCE [LARGE SCALE GENOMIC DNA]</scope>
    <source>
        <strain evidence="2 3">K2R10-39</strain>
    </source>
</reference>
<evidence type="ECO:0000313" key="3">
    <source>
        <dbReference type="Proteomes" id="UP000285190"/>
    </source>
</evidence>
<protein>
    <submittedName>
        <fullName evidence="2">Uncharacterized protein</fullName>
    </submittedName>
</protein>
<accession>A0A418WWB7</accession>
<gene>
    <name evidence="2" type="ORF">D3870_21225</name>
</gene>
<dbReference type="Proteomes" id="UP000285190">
    <property type="component" value="Unassembled WGS sequence"/>
</dbReference>
<feature type="region of interest" description="Disordered" evidence="1">
    <location>
        <begin position="73"/>
        <end position="100"/>
    </location>
</feature>
<feature type="region of interest" description="Disordered" evidence="1">
    <location>
        <begin position="32"/>
        <end position="51"/>
    </location>
</feature>
<dbReference type="EMBL" id="QYUN01000003">
    <property type="protein sequence ID" value="RJF96899.1"/>
    <property type="molecule type" value="Genomic_DNA"/>
</dbReference>